<dbReference type="Proteomes" id="UP000295788">
    <property type="component" value="Unassembled WGS sequence"/>
</dbReference>
<evidence type="ECO:0000313" key="4">
    <source>
        <dbReference type="EMBL" id="TCS83222.1"/>
    </source>
</evidence>
<evidence type="ECO:0000259" key="3">
    <source>
        <dbReference type="Pfam" id="PF13490"/>
    </source>
</evidence>
<evidence type="ECO:0000256" key="2">
    <source>
        <dbReference type="ARBA" id="ARBA00024438"/>
    </source>
</evidence>
<dbReference type="Gene3D" id="1.10.10.1320">
    <property type="entry name" value="Anti-sigma factor, zinc-finger domain"/>
    <property type="match status" value="1"/>
</dbReference>
<sequence>MSCSQYEHLIQGYIDQSITEEEKKELNDHVSVCDSCRKELQDMIEVVSFMEDIGEIHHQRVRQRLKKFKPSLLATCMTVCSAVVFVLYSPTESSYFNVEGPRIQYRNIVLADENEQLPFPDNYELFIDDQKKNRSTLQSVTSNLIEQQANKDSYDVTWVYPSIYSHLDELDFDQLSDEYVFINIPDEETLHRLIDFLERENLQIPIHVSHYPVSIVINRGEQDHFVKEFEFPTDVDQIHQLLDEINHHLH</sequence>
<proteinExistence type="inferred from homology"/>
<comment type="similarity">
    <text evidence="1">Belongs to the zinc-associated anti-sigma factor (ZAS) superfamily. Anti-sigma-W factor family.</text>
</comment>
<accession>A0A4R3KJ20</accession>
<dbReference type="InterPro" id="IPR027383">
    <property type="entry name" value="Znf_put"/>
</dbReference>
<keyword evidence="5" id="KW-1185">Reference proteome</keyword>
<comment type="caution">
    <text evidence="4">The sequence shown here is derived from an EMBL/GenBank/DDBJ whole genome shotgun (WGS) entry which is preliminary data.</text>
</comment>
<organism evidence="4 5">
    <name type="scientific">Tepidibacillus fermentans</name>
    <dbReference type="NCBI Taxonomy" id="1281767"/>
    <lineage>
        <taxon>Bacteria</taxon>
        <taxon>Bacillati</taxon>
        <taxon>Bacillota</taxon>
        <taxon>Bacilli</taxon>
        <taxon>Bacillales</taxon>
        <taxon>Bacillaceae</taxon>
        <taxon>Tepidibacillus</taxon>
    </lineage>
</organism>
<reference evidence="4 5" key="1">
    <citation type="submission" date="2019-03" db="EMBL/GenBank/DDBJ databases">
        <title>Genomic Encyclopedia of Type Strains, Phase IV (KMG-IV): sequencing the most valuable type-strain genomes for metagenomic binning, comparative biology and taxonomic classification.</title>
        <authorList>
            <person name="Goeker M."/>
        </authorList>
    </citation>
    <scope>NUCLEOTIDE SEQUENCE [LARGE SCALE GENOMIC DNA]</scope>
    <source>
        <strain evidence="4 5">DSM 23802</strain>
    </source>
</reference>
<feature type="domain" description="Putative zinc-finger" evidence="3">
    <location>
        <begin position="3"/>
        <end position="37"/>
    </location>
</feature>
<dbReference type="InterPro" id="IPR041916">
    <property type="entry name" value="Anti_sigma_zinc_sf"/>
</dbReference>
<dbReference type="AlphaFoldDB" id="A0A4R3KJ20"/>
<protein>
    <recommendedName>
        <fullName evidence="2">Anti-sigma-W factor RsiW</fullName>
    </recommendedName>
</protein>
<evidence type="ECO:0000256" key="1">
    <source>
        <dbReference type="ARBA" id="ARBA00024353"/>
    </source>
</evidence>
<dbReference type="EMBL" id="SMAB01000006">
    <property type="protein sequence ID" value="TCS83222.1"/>
    <property type="molecule type" value="Genomic_DNA"/>
</dbReference>
<dbReference type="Pfam" id="PF13490">
    <property type="entry name" value="zf-HC2"/>
    <property type="match status" value="1"/>
</dbReference>
<dbReference type="RefSeq" id="WP_165894978.1">
    <property type="nucleotide sequence ID" value="NZ_SMAB01000006.1"/>
</dbReference>
<name>A0A4R3KJ20_9BACI</name>
<evidence type="ECO:0000313" key="5">
    <source>
        <dbReference type="Proteomes" id="UP000295788"/>
    </source>
</evidence>
<gene>
    <name evidence="4" type="ORF">EDD72_106151</name>
</gene>